<dbReference type="GO" id="GO:0004519">
    <property type="term" value="F:endonuclease activity"/>
    <property type="evidence" value="ECO:0007669"/>
    <property type="project" value="InterPro"/>
</dbReference>
<comment type="caution">
    <text evidence="1">The sequence shown here is derived from an EMBL/GenBank/DDBJ whole genome shotgun (WGS) entry which is preliminary data.</text>
</comment>
<dbReference type="GO" id="GO:0000460">
    <property type="term" value="P:maturation of 5.8S rRNA"/>
    <property type="evidence" value="ECO:0007669"/>
    <property type="project" value="TreeGrafter"/>
</dbReference>
<dbReference type="GO" id="GO:0030687">
    <property type="term" value="C:preribosome, large subunit precursor"/>
    <property type="evidence" value="ECO:0007669"/>
    <property type="project" value="TreeGrafter"/>
</dbReference>
<protein>
    <submittedName>
        <fullName evidence="1">Uncharacterized protein</fullName>
    </submittedName>
</protein>
<sequence length="501" mass="56362">MAGRKSVVRWRDWAEWQAVHAGLFTDDLHEQQRAVARVAVWRSRGEVPISISATAQLVEIGIHERMANHHQHAIGGSTRSYMELALMYSSAIVRCVNGLVDCSQKGAYAMAVSALAQRIGIPLWIVDLRHESTHNQLPSLAVLRFAAQHLLAWLRSNYWDRQEDAIRSQVRKVADVVIPRLPSQEGASVPETPLKDALDADRFRDILIPLLVDGYQYDEQIFPTGALFLPAYLPEPTEFAVSETEALAKYPKEGLIAFILELQGVWRSSSASLLAGVCQKILRLAYAEVKSELAAEVELCFFWAKLLVSNEWRERIKFAEGPIEDIYRCGASMLALSLSPSFADSSSLVDRLRTTLRGCKGIRNHDVTITNSSFHTQSSEAITENAWILLQEWSPSPLGSIYDYSERGFDGLIEYSLDIDHLNQDSTVFAPFGAQVDCDEDDQVDQVMKTLDEHYEQAITTTLVLKQAVHEHVIHSSHSGESRKVLPQQEVERIQNQIEIW</sequence>
<dbReference type="Proteomes" id="UP000794436">
    <property type="component" value="Unassembled WGS sequence"/>
</dbReference>
<dbReference type="PANTHER" id="PTHR15002">
    <property type="entry name" value="RIBOSOMAL BIOGENESIS PROTEIN LAS1L"/>
    <property type="match status" value="1"/>
</dbReference>
<gene>
    <name evidence="1" type="ORF">Poli38472_008761</name>
</gene>
<evidence type="ECO:0000313" key="1">
    <source>
        <dbReference type="EMBL" id="TMW56113.1"/>
    </source>
</evidence>
<reference evidence="1" key="1">
    <citation type="submission" date="2019-03" db="EMBL/GenBank/DDBJ databases">
        <title>Long read genome sequence of the mycoparasitic Pythium oligandrum ATCC 38472 isolated from sugarbeet rhizosphere.</title>
        <authorList>
            <person name="Gaulin E."/>
        </authorList>
    </citation>
    <scope>NUCLEOTIDE SEQUENCE</scope>
    <source>
        <strain evidence="1">ATCC 38472_TT</strain>
    </source>
</reference>
<proteinExistence type="predicted"/>
<dbReference type="EMBL" id="SPLM01000146">
    <property type="protein sequence ID" value="TMW56113.1"/>
    <property type="molecule type" value="Genomic_DNA"/>
</dbReference>
<accession>A0A8K1FES0</accession>
<name>A0A8K1FES0_PYTOL</name>
<dbReference type="GO" id="GO:0090730">
    <property type="term" value="C:Las1 complex"/>
    <property type="evidence" value="ECO:0007669"/>
    <property type="project" value="InterPro"/>
</dbReference>
<dbReference type="OrthoDB" id="10263222at2759"/>
<organism evidence="1 2">
    <name type="scientific">Pythium oligandrum</name>
    <name type="common">Mycoparasitic fungus</name>
    <dbReference type="NCBI Taxonomy" id="41045"/>
    <lineage>
        <taxon>Eukaryota</taxon>
        <taxon>Sar</taxon>
        <taxon>Stramenopiles</taxon>
        <taxon>Oomycota</taxon>
        <taxon>Peronosporomycetes</taxon>
        <taxon>Pythiales</taxon>
        <taxon>Pythiaceae</taxon>
        <taxon>Pythium</taxon>
    </lineage>
</organism>
<evidence type="ECO:0000313" key="2">
    <source>
        <dbReference type="Proteomes" id="UP000794436"/>
    </source>
</evidence>
<dbReference type="PANTHER" id="PTHR15002:SF0">
    <property type="entry name" value="RIBOSOMAL BIOGENESIS PROTEIN LAS1L"/>
    <property type="match status" value="1"/>
</dbReference>
<dbReference type="Pfam" id="PF04031">
    <property type="entry name" value="Las1"/>
    <property type="match status" value="1"/>
</dbReference>
<keyword evidence="2" id="KW-1185">Reference proteome</keyword>
<dbReference type="AlphaFoldDB" id="A0A8K1FES0"/>
<dbReference type="InterPro" id="IPR007174">
    <property type="entry name" value="Las1"/>
</dbReference>
<dbReference type="GO" id="GO:0000470">
    <property type="term" value="P:maturation of LSU-rRNA"/>
    <property type="evidence" value="ECO:0007669"/>
    <property type="project" value="TreeGrafter"/>
</dbReference>